<name>A0A7Z7QRH4_STASC</name>
<organism evidence="3">
    <name type="scientific">Staphylococcus schleiferi</name>
    <dbReference type="NCBI Taxonomy" id="1295"/>
    <lineage>
        <taxon>Bacteria</taxon>
        <taxon>Bacillati</taxon>
        <taxon>Bacillota</taxon>
        <taxon>Bacilli</taxon>
        <taxon>Bacillales</taxon>
        <taxon>Staphylococcaceae</taxon>
        <taxon>Staphylococcus</taxon>
    </lineage>
</organism>
<reference evidence="3" key="2">
    <citation type="submission" date="2018-06" db="EMBL/GenBank/DDBJ databases">
        <authorList>
            <consortium name="Pathogen Informatics"/>
            <person name="Doyle S."/>
        </authorList>
    </citation>
    <scope>NUCLEOTIDE SEQUENCE [LARGE SCALE GENOMIC DNA]</scope>
    <source>
        <strain evidence="3">NCTC12218</strain>
    </source>
</reference>
<dbReference type="Gene3D" id="3.40.1350.140">
    <property type="entry name" value="MepB-like"/>
    <property type="match status" value="1"/>
</dbReference>
<evidence type="ECO:0000313" key="3">
    <source>
        <dbReference type="EMBL" id="SUM90438.1"/>
    </source>
</evidence>
<dbReference type="InterPro" id="IPR038231">
    <property type="entry name" value="MepB-like_sf"/>
</dbReference>
<dbReference type="InterPro" id="IPR011235">
    <property type="entry name" value="MepB-like"/>
</dbReference>
<proteinExistence type="predicted"/>
<dbReference type="Pfam" id="PF08877">
    <property type="entry name" value="MepB-like"/>
    <property type="match status" value="1"/>
</dbReference>
<dbReference type="EMBL" id="UHEF01000001">
    <property type="protein sequence ID" value="SUM90438.1"/>
    <property type="molecule type" value="Genomic_DNA"/>
</dbReference>
<protein>
    <submittedName>
        <fullName evidence="3">MepB family protein</fullName>
    </submittedName>
    <submittedName>
        <fullName evidence="2">MepB protein</fullName>
    </submittedName>
</protein>
<evidence type="ECO:0000313" key="5">
    <source>
        <dbReference type="Proteomes" id="UP000572988"/>
    </source>
</evidence>
<evidence type="ECO:0000313" key="4">
    <source>
        <dbReference type="Proteomes" id="UP000264146"/>
    </source>
</evidence>
<sequence length="166" mass="19423">MNDTYISKELVISVINVISNLSLTNIKIDNLNSDYEAFTFESDKLTFKSRLAKKTPKKKGYFVAFWRKNECNVNIPFDYDTTEDILIINIIDNEKIGQFIFPKNILKEKGVIKSNKAKGKMAMRVYPSWVSNLNPTAKSTQKWQTKYFVDLSNDFNEEKLYSLYFR</sequence>
<dbReference type="GeneID" id="93791116"/>
<dbReference type="EMBL" id="POVK01000025">
    <property type="protein sequence ID" value="NHA34474.1"/>
    <property type="molecule type" value="Genomic_DNA"/>
</dbReference>
<dbReference type="AlphaFoldDB" id="A0A7Z7QRH4"/>
<dbReference type="EMBL" id="LR962863">
    <property type="protein sequence ID" value="CAD7360784.1"/>
    <property type="molecule type" value="Genomic_DNA"/>
</dbReference>
<dbReference type="PIRSF" id="PIRSF032285">
    <property type="entry name" value="UCP032285"/>
    <property type="match status" value="1"/>
</dbReference>
<dbReference type="RefSeq" id="WP_016425661.1">
    <property type="nucleotide sequence ID" value="NZ_CABKRV010000002.1"/>
</dbReference>
<gene>
    <name evidence="2" type="ORF">C1O36_08115</name>
    <name evidence="3" type="ORF">NCTC12218_02486</name>
</gene>
<dbReference type="Proteomes" id="UP000572988">
    <property type="component" value="Unassembled WGS sequence"/>
</dbReference>
<evidence type="ECO:0000313" key="1">
    <source>
        <dbReference type="EMBL" id="CAD7360784.1"/>
    </source>
</evidence>
<dbReference type="Proteomes" id="UP000264146">
    <property type="component" value="Chromosome"/>
</dbReference>
<evidence type="ECO:0000313" key="2">
    <source>
        <dbReference type="EMBL" id="NHA34474.1"/>
    </source>
</evidence>
<accession>A0A7Z7QRH4</accession>
<reference evidence="2 5" key="1">
    <citation type="submission" date="2018-01" db="EMBL/GenBank/DDBJ databases">
        <title>Complete genome sequence of Staphylococcus Scheliferi isolated from human.</title>
        <authorList>
            <person name="Abouelkhair M.A."/>
            <person name="Bemis D.A."/>
            <person name="Kania S.A."/>
        </authorList>
    </citation>
    <scope>NUCLEOTIDE SEQUENCE [LARGE SCALE GENOMIC DNA]</scope>
    <source>
        <strain evidence="2 5">ATCC 43808</strain>
    </source>
</reference>
<reference evidence="1 4" key="3">
    <citation type="submission" date="2020-11" db="EMBL/GenBank/DDBJ databases">
        <authorList>
            <consortium name="Pathogen Informatics"/>
        </authorList>
    </citation>
    <scope>NUCLEOTIDE SEQUENCE [LARGE SCALE GENOMIC DNA]</scope>
    <source>
        <strain evidence="1 4">NCTC12218</strain>
    </source>
</reference>
<keyword evidence="5" id="KW-1185">Reference proteome</keyword>